<feature type="region of interest" description="Disordered" evidence="1">
    <location>
        <begin position="38"/>
        <end position="123"/>
    </location>
</feature>
<evidence type="ECO:0000256" key="1">
    <source>
        <dbReference type="SAM" id="MobiDB-lite"/>
    </source>
</evidence>
<keyword evidence="4" id="KW-1185">Reference proteome</keyword>
<reference evidence="3" key="1">
    <citation type="journal article" date="2020" name="Stud. Mycol.">
        <title>101 Dothideomycetes genomes: a test case for predicting lifestyles and emergence of pathogens.</title>
        <authorList>
            <person name="Haridas S."/>
            <person name="Albert R."/>
            <person name="Binder M."/>
            <person name="Bloem J."/>
            <person name="Labutti K."/>
            <person name="Salamov A."/>
            <person name="Andreopoulos B."/>
            <person name="Baker S."/>
            <person name="Barry K."/>
            <person name="Bills G."/>
            <person name="Bluhm B."/>
            <person name="Cannon C."/>
            <person name="Castanera R."/>
            <person name="Culley D."/>
            <person name="Daum C."/>
            <person name="Ezra D."/>
            <person name="Gonzalez J."/>
            <person name="Henrissat B."/>
            <person name="Kuo A."/>
            <person name="Liang C."/>
            <person name="Lipzen A."/>
            <person name="Lutzoni F."/>
            <person name="Magnuson J."/>
            <person name="Mondo S."/>
            <person name="Nolan M."/>
            <person name="Ohm R."/>
            <person name="Pangilinan J."/>
            <person name="Park H.-J."/>
            <person name="Ramirez L."/>
            <person name="Alfaro M."/>
            <person name="Sun H."/>
            <person name="Tritt A."/>
            <person name="Yoshinaga Y."/>
            <person name="Zwiers L.-H."/>
            <person name="Turgeon B."/>
            <person name="Goodwin S."/>
            <person name="Spatafora J."/>
            <person name="Crous P."/>
            <person name="Grigoriev I."/>
        </authorList>
    </citation>
    <scope>NUCLEOTIDE SEQUENCE</scope>
    <source>
        <strain evidence="3">CBS 125425</strain>
    </source>
</reference>
<feature type="compositionally biased region" description="Low complexity" evidence="1">
    <location>
        <begin position="77"/>
        <end position="89"/>
    </location>
</feature>
<evidence type="ECO:0000256" key="2">
    <source>
        <dbReference type="SAM" id="Phobius"/>
    </source>
</evidence>
<name>A0A9P4R8M8_9PLEO</name>
<evidence type="ECO:0000313" key="4">
    <source>
        <dbReference type="Proteomes" id="UP000799444"/>
    </source>
</evidence>
<dbReference type="Proteomes" id="UP000799444">
    <property type="component" value="Unassembled WGS sequence"/>
</dbReference>
<comment type="caution">
    <text evidence="3">The sequence shown here is derived from an EMBL/GenBank/DDBJ whole genome shotgun (WGS) entry which is preliminary data.</text>
</comment>
<organism evidence="3 4">
    <name type="scientific">Polyplosphaeria fusca</name>
    <dbReference type="NCBI Taxonomy" id="682080"/>
    <lineage>
        <taxon>Eukaryota</taxon>
        <taxon>Fungi</taxon>
        <taxon>Dikarya</taxon>
        <taxon>Ascomycota</taxon>
        <taxon>Pezizomycotina</taxon>
        <taxon>Dothideomycetes</taxon>
        <taxon>Pleosporomycetidae</taxon>
        <taxon>Pleosporales</taxon>
        <taxon>Tetraplosphaeriaceae</taxon>
        <taxon>Polyplosphaeria</taxon>
    </lineage>
</organism>
<dbReference type="OrthoDB" id="3770004at2759"/>
<protein>
    <submittedName>
        <fullName evidence="3">Uncharacterized protein</fullName>
    </submittedName>
</protein>
<keyword evidence="2" id="KW-1133">Transmembrane helix</keyword>
<dbReference type="AlphaFoldDB" id="A0A9P4R8M8"/>
<accession>A0A9P4R8M8</accession>
<evidence type="ECO:0000313" key="3">
    <source>
        <dbReference type="EMBL" id="KAF2741047.1"/>
    </source>
</evidence>
<keyword evidence="2" id="KW-0812">Transmembrane</keyword>
<dbReference type="EMBL" id="ML996098">
    <property type="protein sequence ID" value="KAF2741047.1"/>
    <property type="molecule type" value="Genomic_DNA"/>
</dbReference>
<sequence length="123" mass="13095">MAGRVVPIILVTAIGITIGVRTFDREFKAQRLKKLEEEHQRDAAAAAQSTSKAPPEVPVSLAKPKEPELLKQQVRNSTSSSASSSFSFFGYWPGGSKATSPPTASKDARGAETTQQGGSGHQR</sequence>
<feature type="transmembrane region" description="Helical" evidence="2">
    <location>
        <begin position="6"/>
        <end position="23"/>
    </location>
</feature>
<proteinExistence type="predicted"/>
<keyword evidence="2" id="KW-0472">Membrane</keyword>
<gene>
    <name evidence="3" type="ORF">EJ04DRAFT_507479</name>
</gene>